<evidence type="ECO:0000256" key="1">
    <source>
        <dbReference type="ARBA" id="ARBA00004651"/>
    </source>
</evidence>
<evidence type="ECO:0000256" key="7">
    <source>
        <dbReference type="SAM" id="Phobius"/>
    </source>
</evidence>
<keyword evidence="6 7" id="KW-0472">Membrane</keyword>
<dbReference type="InterPro" id="IPR050445">
    <property type="entry name" value="Bact_polysacc_biosynth/exp"/>
</dbReference>
<accession>A0A2R5ER15</accession>
<gene>
    <name evidence="9" type="ORF">PAT3040_03627</name>
</gene>
<comment type="caution">
    <text evidence="9">The sequence shown here is derived from an EMBL/GenBank/DDBJ whole genome shotgun (WGS) entry which is preliminary data.</text>
</comment>
<sequence length="231" mass="25446">METREIDLRIVFQTIKKRLWLIALITGLLTVLGILYNSRPEPQVFVSSTRVIISANSEMMTTVRALVREPIVLNGVINELQLNATPGQLRSQIRVDSVDSSLITVISVLDSHPERAADVANAIVDHYREVAMDTLGVHNIRLLTAAEPNPVPINTTSNTIVYIAFIVGLILSITLAFLLESLDDSVRTEQDVETRLGLNMLGQVSGIKSRSVTQQIRKPKSAIIRSESIGP</sequence>
<comment type="similarity">
    <text evidence="2">Belongs to the CpsC/CapA family.</text>
</comment>
<evidence type="ECO:0000256" key="5">
    <source>
        <dbReference type="ARBA" id="ARBA00022989"/>
    </source>
</evidence>
<dbReference type="RefSeq" id="WP_108993837.1">
    <property type="nucleotide sequence ID" value="NZ_BDQX01000187.1"/>
</dbReference>
<keyword evidence="10" id="KW-1185">Reference proteome</keyword>
<evidence type="ECO:0000256" key="4">
    <source>
        <dbReference type="ARBA" id="ARBA00022692"/>
    </source>
</evidence>
<evidence type="ECO:0000313" key="9">
    <source>
        <dbReference type="EMBL" id="GBG09007.1"/>
    </source>
</evidence>
<name>A0A2R5ER15_9BACL</name>
<evidence type="ECO:0000256" key="2">
    <source>
        <dbReference type="ARBA" id="ARBA00006683"/>
    </source>
</evidence>
<protein>
    <recommendedName>
        <fullName evidence="8">Polysaccharide chain length determinant N-terminal domain-containing protein</fullName>
    </recommendedName>
</protein>
<dbReference type="InterPro" id="IPR003856">
    <property type="entry name" value="LPS_length_determ_N"/>
</dbReference>
<dbReference type="PANTHER" id="PTHR32309">
    <property type="entry name" value="TYROSINE-PROTEIN KINASE"/>
    <property type="match status" value="1"/>
</dbReference>
<feature type="transmembrane region" description="Helical" evidence="7">
    <location>
        <begin position="20"/>
        <end position="38"/>
    </location>
</feature>
<keyword evidence="4 7" id="KW-0812">Transmembrane</keyword>
<dbReference type="GO" id="GO:0005886">
    <property type="term" value="C:plasma membrane"/>
    <property type="evidence" value="ECO:0007669"/>
    <property type="project" value="UniProtKB-SubCell"/>
</dbReference>
<reference evidence="9 10" key="1">
    <citation type="submission" date="2017-08" db="EMBL/GenBank/DDBJ databases">
        <title>Substantial Increase in Enzyme Production by Combined Drug-Resistance Mutations in Paenibacillus agaridevorans.</title>
        <authorList>
            <person name="Tanaka Y."/>
            <person name="Funane K."/>
            <person name="Hosaka T."/>
            <person name="Shiwa Y."/>
            <person name="Fujita N."/>
            <person name="Miyazaki T."/>
            <person name="Yoshikawa H."/>
            <person name="Murakami K."/>
            <person name="Kasahara K."/>
            <person name="Inaoka T."/>
            <person name="Hiraga Y."/>
            <person name="Ochi K."/>
        </authorList>
    </citation>
    <scope>NUCLEOTIDE SEQUENCE [LARGE SCALE GENOMIC DNA]</scope>
    <source>
        <strain evidence="9 10">T-3040</strain>
    </source>
</reference>
<dbReference type="Proteomes" id="UP000245202">
    <property type="component" value="Unassembled WGS sequence"/>
</dbReference>
<comment type="subcellular location">
    <subcellularLocation>
        <location evidence="1">Cell membrane</location>
        <topology evidence="1">Multi-pass membrane protein</topology>
    </subcellularLocation>
</comment>
<dbReference type="EMBL" id="BDQX01000187">
    <property type="protein sequence ID" value="GBG09007.1"/>
    <property type="molecule type" value="Genomic_DNA"/>
</dbReference>
<proteinExistence type="inferred from homology"/>
<organism evidence="9 10">
    <name type="scientific">Paenibacillus agaridevorans</name>
    <dbReference type="NCBI Taxonomy" id="171404"/>
    <lineage>
        <taxon>Bacteria</taxon>
        <taxon>Bacillati</taxon>
        <taxon>Bacillota</taxon>
        <taxon>Bacilli</taxon>
        <taxon>Bacillales</taxon>
        <taxon>Paenibacillaceae</taxon>
        <taxon>Paenibacillus</taxon>
    </lineage>
</organism>
<dbReference type="Pfam" id="PF02706">
    <property type="entry name" value="Wzz"/>
    <property type="match status" value="1"/>
</dbReference>
<keyword evidence="3" id="KW-1003">Cell membrane</keyword>
<evidence type="ECO:0000256" key="3">
    <source>
        <dbReference type="ARBA" id="ARBA00022475"/>
    </source>
</evidence>
<dbReference type="PANTHER" id="PTHR32309:SF31">
    <property type="entry name" value="CAPSULAR EXOPOLYSACCHARIDE FAMILY"/>
    <property type="match status" value="1"/>
</dbReference>
<evidence type="ECO:0000313" key="10">
    <source>
        <dbReference type="Proteomes" id="UP000245202"/>
    </source>
</evidence>
<evidence type="ECO:0000256" key="6">
    <source>
        <dbReference type="ARBA" id="ARBA00023136"/>
    </source>
</evidence>
<keyword evidence="5 7" id="KW-1133">Transmembrane helix</keyword>
<feature type="domain" description="Polysaccharide chain length determinant N-terminal" evidence="8">
    <location>
        <begin position="5"/>
        <end position="75"/>
    </location>
</feature>
<dbReference type="AlphaFoldDB" id="A0A2R5ER15"/>
<feature type="transmembrane region" description="Helical" evidence="7">
    <location>
        <begin position="160"/>
        <end position="179"/>
    </location>
</feature>
<evidence type="ECO:0000259" key="8">
    <source>
        <dbReference type="Pfam" id="PF02706"/>
    </source>
</evidence>